<evidence type="ECO:0000313" key="2">
    <source>
        <dbReference type="EMBL" id="KAJ9708332.1"/>
    </source>
</evidence>
<reference evidence="2 3" key="1">
    <citation type="journal article" date="2023" name="BMC Biotechnol.">
        <title>Vitis rotundifolia cv Carlos genome sequencing.</title>
        <authorList>
            <person name="Huff M."/>
            <person name="Hulse-Kemp A."/>
            <person name="Scheffler B."/>
            <person name="Youngblood R."/>
            <person name="Simpson S."/>
            <person name="Babiker E."/>
            <person name="Staton M."/>
        </authorList>
    </citation>
    <scope>NUCLEOTIDE SEQUENCE [LARGE SCALE GENOMIC DNA]</scope>
    <source>
        <tissue evidence="2">Leaf</tissue>
    </source>
</reference>
<accession>A0AA39AIR3</accession>
<keyword evidence="1" id="KW-0472">Membrane</keyword>
<name>A0AA39AIR3_VITRO</name>
<keyword evidence="1" id="KW-1133">Transmembrane helix</keyword>
<gene>
    <name evidence="2" type="ORF">PVL29_000399</name>
</gene>
<evidence type="ECO:0000256" key="1">
    <source>
        <dbReference type="SAM" id="Phobius"/>
    </source>
</evidence>
<organism evidence="2 3">
    <name type="scientific">Vitis rotundifolia</name>
    <name type="common">Muscadine grape</name>
    <dbReference type="NCBI Taxonomy" id="103349"/>
    <lineage>
        <taxon>Eukaryota</taxon>
        <taxon>Viridiplantae</taxon>
        <taxon>Streptophyta</taxon>
        <taxon>Embryophyta</taxon>
        <taxon>Tracheophyta</taxon>
        <taxon>Spermatophyta</taxon>
        <taxon>Magnoliopsida</taxon>
        <taxon>eudicotyledons</taxon>
        <taxon>Gunneridae</taxon>
        <taxon>Pentapetalae</taxon>
        <taxon>rosids</taxon>
        <taxon>Vitales</taxon>
        <taxon>Vitaceae</taxon>
        <taxon>Viteae</taxon>
        <taxon>Vitis</taxon>
    </lineage>
</organism>
<sequence>MGYSAFFKYKQEGTSGKVERWRNLFLWQYTKNSKLRFTEVDVSPNIWLPIGVINEMALRKSRFARCLLMSHLTFGFPMALLMTWHSGRHLRCCAA</sequence>
<dbReference type="Proteomes" id="UP001168098">
    <property type="component" value="Unassembled WGS sequence"/>
</dbReference>
<dbReference type="EMBL" id="JARBHA010000001">
    <property type="protein sequence ID" value="KAJ9708332.1"/>
    <property type="molecule type" value="Genomic_DNA"/>
</dbReference>
<dbReference type="AlphaFoldDB" id="A0AA39AIR3"/>
<evidence type="ECO:0000313" key="3">
    <source>
        <dbReference type="Proteomes" id="UP001168098"/>
    </source>
</evidence>
<proteinExistence type="predicted"/>
<protein>
    <submittedName>
        <fullName evidence="2">Uncharacterized protein</fullName>
    </submittedName>
</protein>
<keyword evidence="1" id="KW-0812">Transmembrane</keyword>
<feature type="transmembrane region" description="Helical" evidence="1">
    <location>
        <begin position="66"/>
        <end position="84"/>
    </location>
</feature>
<keyword evidence="3" id="KW-1185">Reference proteome</keyword>
<comment type="caution">
    <text evidence="2">The sequence shown here is derived from an EMBL/GenBank/DDBJ whole genome shotgun (WGS) entry which is preliminary data.</text>
</comment>